<keyword evidence="3" id="KW-1185">Reference proteome</keyword>
<accession>A0ABV2D633</accession>
<evidence type="ECO:0000313" key="2">
    <source>
        <dbReference type="EMBL" id="MET2825496.1"/>
    </source>
</evidence>
<dbReference type="NCBIfam" id="TIGR02118">
    <property type="entry name" value="EthD family reductase"/>
    <property type="match status" value="1"/>
</dbReference>
<evidence type="ECO:0000259" key="1">
    <source>
        <dbReference type="Pfam" id="PF07110"/>
    </source>
</evidence>
<dbReference type="Gene3D" id="3.30.70.100">
    <property type="match status" value="1"/>
</dbReference>
<organism evidence="2 3">
    <name type="scientific">Mesorhizobium shangrilense</name>
    <dbReference type="NCBI Taxonomy" id="460060"/>
    <lineage>
        <taxon>Bacteria</taxon>
        <taxon>Pseudomonadati</taxon>
        <taxon>Pseudomonadota</taxon>
        <taxon>Alphaproteobacteria</taxon>
        <taxon>Hyphomicrobiales</taxon>
        <taxon>Phyllobacteriaceae</taxon>
        <taxon>Mesorhizobium</taxon>
    </lineage>
</organism>
<feature type="domain" description="EthD" evidence="1">
    <location>
        <begin position="13"/>
        <end position="88"/>
    </location>
</feature>
<reference evidence="2 3" key="1">
    <citation type="submission" date="2024-06" db="EMBL/GenBank/DDBJ databases">
        <authorList>
            <person name="Kim D.-U."/>
        </authorList>
    </citation>
    <scope>NUCLEOTIDE SEQUENCE [LARGE SCALE GENOMIC DNA]</scope>
    <source>
        <strain evidence="2 3">KACC15460</strain>
    </source>
</reference>
<dbReference type="SUPFAM" id="SSF54909">
    <property type="entry name" value="Dimeric alpha+beta barrel"/>
    <property type="match status" value="1"/>
</dbReference>
<name>A0ABV2D633_9HYPH</name>
<dbReference type="InterPro" id="IPR011008">
    <property type="entry name" value="Dimeric_a/b-barrel"/>
</dbReference>
<dbReference type="InterPro" id="IPR009799">
    <property type="entry name" value="EthD_dom"/>
</dbReference>
<protein>
    <submittedName>
        <fullName evidence="2">EthD family reductase</fullName>
    </submittedName>
</protein>
<comment type="caution">
    <text evidence="2">The sequence shown here is derived from an EMBL/GenBank/DDBJ whole genome shotgun (WGS) entry which is preliminary data.</text>
</comment>
<evidence type="ECO:0000313" key="3">
    <source>
        <dbReference type="Proteomes" id="UP001548832"/>
    </source>
</evidence>
<dbReference type="Pfam" id="PF07110">
    <property type="entry name" value="EthD"/>
    <property type="match status" value="1"/>
</dbReference>
<gene>
    <name evidence="2" type="ORF">ABVQ20_00735</name>
</gene>
<dbReference type="RefSeq" id="WP_354457590.1">
    <property type="nucleotide sequence ID" value="NZ_JBEWSZ010000001.1"/>
</dbReference>
<sequence>MAKMLVIYKMPPDPAAFDRHYFDIHVPLAKQLPGLHRYEISRPPIVDITQGEVPYRVATLYFDSLEAMRTAFASDIGKACAVDRRKLAGDDAVTILLFDTEAV</sequence>
<dbReference type="EMBL" id="JBEWSZ010000001">
    <property type="protein sequence ID" value="MET2825496.1"/>
    <property type="molecule type" value="Genomic_DNA"/>
</dbReference>
<dbReference type="Proteomes" id="UP001548832">
    <property type="component" value="Unassembled WGS sequence"/>
</dbReference>
<proteinExistence type="predicted"/>